<dbReference type="Pfam" id="PF22295">
    <property type="entry name" value="DUF6967"/>
    <property type="match status" value="1"/>
</dbReference>
<accession>A0A3N1Y0X6</accession>
<protein>
    <submittedName>
        <fullName evidence="1">Uncharacterized protein</fullName>
    </submittedName>
</protein>
<comment type="caution">
    <text evidence="1">The sequence shown here is derived from an EMBL/GenBank/DDBJ whole genome shotgun (WGS) entry which is preliminary data.</text>
</comment>
<dbReference type="InterPro" id="IPR054240">
    <property type="entry name" value="DUF6967"/>
</dbReference>
<proteinExistence type="predicted"/>
<dbReference type="EMBL" id="RJVI01000002">
    <property type="protein sequence ID" value="ROR32178.1"/>
    <property type="molecule type" value="Genomic_DNA"/>
</dbReference>
<evidence type="ECO:0000313" key="1">
    <source>
        <dbReference type="EMBL" id="ROR32178.1"/>
    </source>
</evidence>
<dbReference type="AlphaFoldDB" id="A0A3N1Y0X6"/>
<dbReference type="RefSeq" id="WP_123401148.1">
    <property type="nucleotide sequence ID" value="NZ_RJVI01000002.1"/>
</dbReference>
<gene>
    <name evidence="1" type="ORF">EDC57_1369</name>
</gene>
<keyword evidence="2" id="KW-1185">Reference proteome</keyword>
<evidence type="ECO:0000313" key="2">
    <source>
        <dbReference type="Proteomes" id="UP000276634"/>
    </source>
</evidence>
<name>A0A3N1Y0X6_9GAMM</name>
<dbReference type="Proteomes" id="UP000276634">
    <property type="component" value="Unassembled WGS sequence"/>
</dbReference>
<organism evidence="1 2">
    <name type="scientific">Inmirania thermothiophila</name>
    <dbReference type="NCBI Taxonomy" id="1750597"/>
    <lineage>
        <taxon>Bacteria</taxon>
        <taxon>Pseudomonadati</taxon>
        <taxon>Pseudomonadota</taxon>
        <taxon>Gammaproteobacteria</taxon>
        <taxon>Chromatiales</taxon>
        <taxon>Ectothiorhodospiraceae</taxon>
        <taxon>Inmirania</taxon>
    </lineage>
</organism>
<dbReference type="OrthoDB" id="5785305at2"/>
<sequence>MSAEQEIRDLGRLQAPYGREVQVRELVYDNGFRMLRLIIREGRRFTTVDLDPVSARAWAALLQRWTEAQPK</sequence>
<reference evidence="1 2" key="1">
    <citation type="submission" date="2018-11" db="EMBL/GenBank/DDBJ databases">
        <title>Genomic Encyclopedia of Type Strains, Phase IV (KMG-IV): sequencing the most valuable type-strain genomes for metagenomic binning, comparative biology and taxonomic classification.</title>
        <authorList>
            <person name="Goeker M."/>
        </authorList>
    </citation>
    <scope>NUCLEOTIDE SEQUENCE [LARGE SCALE GENOMIC DNA]</scope>
    <source>
        <strain evidence="1 2">DSM 100275</strain>
    </source>
</reference>